<evidence type="ECO:0000256" key="4">
    <source>
        <dbReference type="ARBA" id="ARBA00022679"/>
    </source>
</evidence>
<feature type="transmembrane region" description="Helical" evidence="10">
    <location>
        <begin position="276"/>
        <end position="293"/>
    </location>
</feature>
<evidence type="ECO:0000259" key="12">
    <source>
        <dbReference type="PROSITE" id="PS50109"/>
    </source>
</evidence>
<keyword evidence="4" id="KW-0808">Transferase</keyword>
<dbReference type="InterPro" id="IPR036097">
    <property type="entry name" value="HisK_dim/P_sf"/>
</dbReference>
<keyword evidence="10" id="KW-0812">Transmembrane</keyword>
<dbReference type="InterPro" id="IPR050351">
    <property type="entry name" value="BphY/WalK/GraS-like"/>
</dbReference>
<evidence type="ECO:0000256" key="7">
    <source>
        <dbReference type="ARBA" id="ARBA00022840"/>
    </source>
</evidence>
<feature type="transmembrane region" description="Helical" evidence="10">
    <location>
        <begin position="183"/>
        <end position="201"/>
    </location>
</feature>
<dbReference type="Gene3D" id="1.10.287.130">
    <property type="match status" value="1"/>
</dbReference>
<dbReference type="GO" id="GO:0007234">
    <property type="term" value="P:osmosensory signaling via phosphorelay pathway"/>
    <property type="evidence" value="ECO:0007669"/>
    <property type="project" value="TreeGrafter"/>
</dbReference>
<comment type="caution">
    <text evidence="13">The sequence shown here is derived from an EMBL/GenBank/DDBJ whole genome shotgun (WGS) entry which is preliminary data.</text>
</comment>
<dbReference type="EC" id="2.7.13.3" evidence="2"/>
<feature type="transmembrane region" description="Helical" evidence="10">
    <location>
        <begin position="208"/>
        <end position="231"/>
    </location>
</feature>
<dbReference type="SUPFAM" id="SSF47384">
    <property type="entry name" value="Homodimeric domain of signal transducing histidine kinase"/>
    <property type="match status" value="1"/>
</dbReference>
<keyword evidence="7" id="KW-0067">ATP-binding</keyword>
<dbReference type="Proteomes" id="UP000251889">
    <property type="component" value="Unassembled WGS sequence"/>
</dbReference>
<dbReference type="OrthoDB" id="908626at2"/>
<evidence type="ECO:0000256" key="11">
    <source>
        <dbReference type="SAM" id="SignalP"/>
    </source>
</evidence>
<dbReference type="PRINTS" id="PR00344">
    <property type="entry name" value="BCTRLSENSOR"/>
</dbReference>
<dbReference type="GO" id="GO:0005524">
    <property type="term" value="F:ATP binding"/>
    <property type="evidence" value="ECO:0007669"/>
    <property type="project" value="UniProtKB-KW"/>
</dbReference>
<dbReference type="InterPro" id="IPR003661">
    <property type="entry name" value="HisK_dim/P_dom"/>
</dbReference>
<dbReference type="AlphaFoldDB" id="A0A364Y8S1"/>
<dbReference type="FunFam" id="3.30.565.10:FF:000006">
    <property type="entry name" value="Sensor histidine kinase WalK"/>
    <property type="match status" value="1"/>
</dbReference>
<dbReference type="InterPro" id="IPR011622">
    <property type="entry name" value="7TMR_DISM_rcpt_extracell_dom2"/>
</dbReference>
<feature type="coiled-coil region" evidence="9">
    <location>
        <begin position="387"/>
        <end position="414"/>
    </location>
</feature>
<dbReference type="Pfam" id="PF07695">
    <property type="entry name" value="7TMR-DISM_7TM"/>
    <property type="match status" value="1"/>
</dbReference>
<evidence type="ECO:0000313" key="14">
    <source>
        <dbReference type="Proteomes" id="UP000251889"/>
    </source>
</evidence>
<evidence type="ECO:0000256" key="9">
    <source>
        <dbReference type="SAM" id="Coils"/>
    </source>
</evidence>
<dbReference type="InterPro" id="IPR005467">
    <property type="entry name" value="His_kinase_dom"/>
</dbReference>
<dbReference type="Pfam" id="PF07696">
    <property type="entry name" value="7TMR-DISMED2"/>
    <property type="match status" value="1"/>
</dbReference>
<evidence type="ECO:0000256" key="8">
    <source>
        <dbReference type="ARBA" id="ARBA00023012"/>
    </source>
</evidence>
<name>A0A364Y8S1_9BACT</name>
<dbReference type="InterPro" id="IPR011623">
    <property type="entry name" value="7TMR_DISM_rcpt_extracell_dom1"/>
</dbReference>
<feature type="transmembrane region" description="Helical" evidence="10">
    <location>
        <begin position="361"/>
        <end position="380"/>
    </location>
</feature>
<sequence>MICRTLSLFILFIAFSFQASAQAFIVGDSARMDVHDDLFYWRDSKGTATIQEVVGQEMKTLRHSEAPNFGFDKATYWFRLEIKNKTQKEDWLLEVPFAPLDRVDFYESDSTGKWIVKSSGDHIPIRQREIDYRHPVFPVAVAKGETKTVYFKVNSNSSIQFPLTLWVPDKFVEASFHVQIINGLFYGAMLLMALYQLFLFFSIRDKITFFYVMALLSMTNVVAMFQGYSFWYVYPATPSYNDVMAMFAGPIFLLFSTLLTREFLSLKYFSGVLDKVLLANMTIDVVAGIAMYFSDNQISYRYHHYFVLIHCTLVLAAAGYCFYRDYKPARYYLLAWVSVLLATVIFTMSNLGFVPGYLSTNYSGLMIGCILQMLFISFALGDRWNQLLRETERAKELELKLREQEKVKLEHEVKVRTEEIQTKSERLEEVNRVKDKLFSLVSHDIKGPLGSLRLALTMMKTGQVSPEEFQHLTSALETRFGQTTEFVENLLQWATLQLKGEIFEPTTIDLSEIVNETVGLLELDIRKKEITIRNNVSQNFPAFADPNMVRSVLRNLMTNAVKFTGARGTIALNCWMNDQQVIISVADTGVGIPLANRNTLFTIESITTQGTKLEKGTGLGLMLCHEFIEKNGGKIWFDSEEGKGTTFFFSLPKEATCELPDTPVSAPIPSTASHG</sequence>
<feature type="signal peptide" evidence="11">
    <location>
        <begin position="1"/>
        <end position="21"/>
    </location>
</feature>
<keyword evidence="5" id="KW-0547">Nucleotide-binding</keyword>
<keyword evidence="9" id="KW-0175">Coiled coil</keyword>
<evidence type="ECO:0000256" key="6">
    <source>
        <dbReference type="ARBA" id="ARBA00022777"/>
    </source>
</evidence>
<keyword evidence="11" id="KW-0732">Signal</keyword>
<dbReference type="SUPFAM" id="SSF55874">
    <property type="entry name" value="ATPase domain of HSP90 chaperone/DNA topoisomerase II/histidine kinase"/>
    <property type="match status" value="1"/>
</dbReference>
<dbReference type="InterPro" id="IPR003594">
    <property type="entry name" value="HATPase_dom"/>
</dbReference>
<keyword evidence="10" id="KW-0472">Membrane</keyword>
<dbReference type="InterPro" id="IPR004358">
    <property type="entry name" value="Sig_transdc_His_kin-like_C"/>
</dbReference>
<dbReference type="PANTHER" id="PTHR42878:SF7">
    <property type="entry name" value="SENSOR HISTIDINE KINASE GLRK"/>
    <property type="match status" value="1"/>
</dbReference>
<dbReference type="GO" id="GO:0030295">
    <property type="term" value="F:protein kinase activator activity"/>
    <property type="evidence" value="ECO:0007669"/>
    <property type="project" value="TreeGrafter"/>
</dbReference>
<evidence type="ECO:0000256" key="2">
    <source>
        <dbReference type="ARBA" id="ARBA00012438"/>
    </source>
</evidence>
<dbReference type="EMBL" id="QMFY01000001">
    <property type="protein sequence ID" value="RAW02759.1"/>
    <property type="molecule type" value="Genomic_DNA"/>
</dbReference>
<evidence type="ECO:0000256" key="5">
    <source>
        <dbReference type="ARBA" id="ARBA00022741"/>
    </source>
</evidence>
<keyword evidence="3" id="KW-0597">Phosphoprotein</keyword>
<evidence type="ECO:0000313" key="13">
    <source>
        <dbReference type="EMBL" id="RAW02759.1"/>
    </source>
</evidence>
<comment type="catalytic activity">
    <reaction evidence="1">
        <text>ATP + protein L-histidine = ADP + protein N-phospho-L-histidine.</text>
        <dbReference type="EC" id="2.7.13.3"/>
    </reaction>
</comment>
<evidence type="ECO:0000256" key="10">
    <source>
        <dbReference type="SAM" id="Phobius"/>
    </source>
</evidence>
<feature type="domain" description="Histidine kinase" evidence="12">
    <location>
        <begin position="440"/>
        <end position="655"/>
    </location>
</feature>
<dbReference type="Pfam" id="PF02518">
    <property type="entry name" value="HATPase_c"/>
    <property type="match status" value="1"/>
</dbReference>
<evidence type="ECO:0000256" key="3">
    <source>
        <dbReference type="ARBA" id="ARBA00022553"/>
    </source>
</evidence>
<organism evidence="13 14">
    <name type="scientific">Pseudochryseolinea flava</name>
    <dbReference type="NCBI Taxonomy" id="2059302"/>
    <lineage>
        <taxon>Bacteria</taxon>
        <taxon>Pseudomonadati</taxon>
        <taxon>Bacteroidota</taxon>
        <taxon>Cytophagia</taxon>
        <taxon>Cytophagales</taxon>
        <taxon>Fulvivirgaceae</taxon>
        <taxon>Pseudochryseolinea</taxon>
    </lineage>
</organism>
<reference evidence="13 14" key="1">
    <citation type="submission" date="2018-06" db="EMBL/GenBank/DDBJ databases">
        <title>Chryseolinea flavus sp. nov., a member of the phylum Bacteroidetes isolated from soil.</title>
        <authorList>
            <person name="Li Y."/>
            <person name="Wang J."/>
        </authorList>
    </citation>
    <scope>NUCLEOTIDE SEQUENCE [LARGE SCALE GENOMIC DNA]</scope>
    <source>
        <strain evidence="13 14">SDU1-6</strain>
    </source>
</reference>
<dbReference type="SMART" id="SM00388">
    <property type="entry name" value="HisKA"/>
    <property type="match status" value="1"/>
</dbReference>
<feature type="transmembrane region" description="Helical" evidence="10">
    <location>
        <begin position="243"/>
        <end position="264"/>
    </location>
</feature>
<dbReference type="RefSeq" id="WP_112744975.1">
    <property type="nucleotide sequence ID" value="NZ_QMFY01000001.1"/>
</dbReference>
<gene>
    <name evidence="13" type="ORF">DQQ10_01225</name>
</gene>
<feature type="transmembrane region" description="Helical" evidence="10">
    <location>
        <begin position="330"/>
        <end position="349"/>
    </location>
</feature>
<dbReference type="PROSITE" id="PS50109">
    <property type="entry name" value="HIS_KIN"/>
    <property type="match status" value="1"/>
</dbReference>
<feature type="transmembrane region" description="Helical" evidence="10">
    <location>
        <begin position="305"/>
        <end position="323"/>
    </location>
</feature>
<dbReference type="Gene3D" id="3.30.565.10">
    <property type="entry name" value="Histidine kinase-like ATPase, C-terminal domain"/>
    <property type="match status" value="1"/>
</dbReference>
<protein>
    <recommendedName>
        <fullName evidence="2">histidine kinase</fullName>
        <ecNumber evidence="2">2.7.13.3</ecNumber>
    </recommendedName>
</protein>
<feature type="chain" id="PRO_5016958048" description="histidine kinase" evidence="11">
    <location>
        <begin position="22"/>
        <end position="675"/>
    </location>
</feature>
<dbReference type="GO" id="GO:0000155">
    <property type="term" value="F:phosphorelay sensor kinase activity"/>
    <property type="evidence" value="ECO:0007669"/>
    <property type="project" value="InterPro"/>
</dbReference>
<dbReference type="InterPro" id="IPR036890">
    <property type="entry name" value="HATPase_C_sf"/>
</dbReference>
<proteinExistence type="predicted"/>
<keyword evidence="6" id="KW-0418">Kinase</keyword>
<dbReference type="PANTHER" id="PTHR42878">
    <property type="entry name" value="TWO-COMPONENT HISTIDINE KINASE"/>
    <property type="match status" value="1"/>
</dbReference>
<evidence type="ECO:0000256" key="1">
    <source>
        <dbReference type="ARBA" id="ARBA00000085"/>
    </source>
</evidence>
<keyword evidence="10" id="KW-1133">Transmembrane helix</keyword>
<keyword evidence="14" id="KW-1185">Reference proteome</keyword>
<dbReference type="GO" id="GO:0000156">
    <property type="term" value="F:phosphorelay response regulator activity"/>
    <property type="evidence" value="ECO:0007669"/>
    <property type="project" value="TreeGrafter"/>
</dbReference>
<accession>A0A364Y8S1</accession>
<dbReference type="Gene3D" id="2.60.40.2380">
    <property type="match status" value="1"/>
</dbReference>
<keyword evidence="8" id="KW-0902">Two-component regulatory system</keyword>
<dbReference type="SMART" id="SM00387">
    <property type="entry name" value="HATPase_c"/>
    <property type="match status" value="1"/>
</dbReference>
<dbReference type="CDD" id="cd00082">
    <property type="entry name" value="HisKA"/>
    <property type="match status" value="1"/>
</dbReference>